<sequence length="271" mass="30200">MLQNAQSIGRKHSSSSAIHDAMNPVRGIRDEITRKGGVPKNHFRENQRQLKVLQEKVKQKKQSDELEAQQKKTRATGSADKFTHVPSRLYLSTGSAGTRATPASASALGSAPSSGGSTRAKAPVKPNFNTSGRAAAPSTKAGMTRSASSGSITTEAAVPERKTALGKMPKYLTQRKEEWAREEEEKRQRQIEQETWPPGTVPVPEEERLSTLAYLQQSQKALLLELSRFPITLQPSNVQRYKRKQEVEEKLREIEKGIDVYSQERVFMTKM</sequence>
<evidence type="ECO:0000256" key="6">
    <source>
        <dbReference type="SAM" id="MobiDB-lite"/>
    </source>
</evidence>
<proteinExistence type="predicted"/>
<evidence type="ECO:0000256" key="1">
    <source>
        <dbReference type="ARBA" id="ARBA00004138"/>
    </source>
</evidence>
<feature type="compositionally biased region" description="Basic and acidic residues" evidence="6">
    <location>
        <begin position="42"/>
        <end position="70"/>
    </location>
</feature>
<comment type="subcellular location">
    <subcellularLocation>
        <location evidence="1">Cell projection</location>
        <location evidence="1">Cilium</location>
    </subcellularLocation>
    <subcellularLocation>
        <location evidence="2">Cytoplasm</location>
        <location evidence="2">Cytoskeleton</location>
    </subcellularLocation>
</comment>
<protein>
    <recommendedName>
        <fullName evidence="7">Enkurin domain-containing protein</fullName>
    </recommendedName>
</protein>
<evidence type="ECO:0000259" key="7">
    <source>
        <dbReference type="PROSITE" id="PS51665"/>
    </source>
</evidence>
<dbReference type="OrthoDB" id="10264920at2759"/>
<feature type="domain" description="Enkurin" evidence="7">
    <location>
        <begin position="175"/>
        <end position="269"/>
    </location>
</feature>
<accession>A0A0L0S0L2</accession>
<evidence type="ECO:0000256" key="5">
    <source>
        <dbReference type="ARBA" id="ARBA00023273"/>
    </source>
</evidence>
<keyword evidence="4" id="KW-0206">Cytoskeleton</keyword>
<dbReference type="STRING" id="578462.A0A0L0S0L2"/>
<name>A0A0L0S0L2_ALLM3</name>
<evidence type="ECO:0000256" key="3">
    <source>
        <dbReference type="ARBA" id="ARBA00022490"/>
    </source>
</evidence>
<gene>
    <name evidence="8" type="ORF">AMAG_01746</name>
</gene>
<evidence type="ECO:0000313" key="8">
    <source>
        <dbReference type="EMBL" id="KNE55879.1"/>
    </source>
</evidence>
<feature type="compositionally biased region" description="Polar residues" evidence="6">
    <location>
        <begin position="145"/>
        <end position="154"/>
    </location>
</feature>
<dbReference type="eggNOG" id="ENOG502QU1P">
    <property type="taxonomic scope" value="Eukaryota"/>
</dbReference>
<reference evidence="8 9" key="1">
    <citation type="submission" date="2009-11" db="EMBL/GenBank/DDBJ databases">
        <title>Annotation of Allomyces macrogynus ATCC 38327.</title>
        <authorList>
            <consortium name="The Broad Institute Genome Sequencing Platform"/>
            <person name="Russ C."/>
            <person name="Cuomo C."/>
            <person name="Burger G."/>
            <person name="Gray M.W."/>
            <person name="Holland P.W.H."/>
            <person name="King N."/>
            <person name="Lang F.B.F."/>
            <person name="Roger A.J."/>
            <person name="Ruiz-Trillo I."/>
            <person name="Young S.K."/>
            <person name="Zeng Q."/>
            <person name="Gargeya S."/>
            <person name="Fitzgerald M."/>
            <person name="Haas B."/>
            <person name="Abouelleil A."/>
            <person name="Alvarado L."/>
            <person name="Arachchi H.M."/>
            <person name="Berlin A."/>
            <person name="Chapman S.B."/>
            <person name="Gearin G."/>
            <person name="Goldberg J."/>
            <person name="Griggs A."/>
            <person name="Gujja S."/>
            <person name="Hansen M."/>
            <person name="Heiman D."/>
            <person name="Howarth C."/>
            <person name="Larimer J."/>
            <person name="Lui A."/>
            <person name="MacDonald P.J.P."/>
            <person name="McCowen C."/>
            <person name="Montmayeur A."/>
            <person name="Murphy C."/>
            <person name="Neiman D."/>
            <person name="Pearson M."/>
            <person name="Priest M."/>
            <person name="Roberts A."/>
            <person name="Saif S."/>
            <person name="Shea T."/>
            <person name="Sisk P."/>
            <person name="Stolte C."/>
            <person name="Sykes S."/>
            <person name="Wortman J."/>
            <person name="Nusbaum C."/>
            <person name="Birren B."/>
        </authorList>
    </citation>
    <scope>NUCLEOTIDE SEQUENCE [LARGE SCALE GENOMIC DNA]</scope>
    <source>
        <strain evidence="8 9">ATCC 38327</strain>
    </source>
</reference>
<dbReference type="VEuPathDB" id="FungiDB:AMAG_01746"/>
<reference evidence="9" key="2">
    <citation type="submission" date="2009-11" db="EMBL/GenBank/DDBJ databases">
        <title>The Genome Sequence of Allomyces macrogynus strain ATCC 38327.</title>
        <authorList>
            <consortium name="The Broad Institute Genome Sequencing Platform"/>
            <person name="Russ C."/>
            <person name="Cuomo C."/>
            <person name="Shea T."/>
            <person name="Young S.K."/>
            <person name="Zeng Q."/>
            <person name="Koehrsen M."/>
            <person name="Haas B."/>
            <person name="Borodovsky M."/>
            <person name="Guigo R."/>
            <person name="Alvarado L."/>
            <person name="Berlin A."/>
            <person name="Borenstein D."/>
            <person name="Chen Z."/>
            <person name="Engels R."/>
            <person name="Freedman E."/>
            <person name="Gellesch M."/>
            <person name="Goldberg J."/>
            <person name="Griggs A."/>
            <person name="Gujja S."/>
            <person name="Heiman D."/>
            <person name="Hepburn T."/>
            <person name="Howarth C."/>
            <person name="Jen D."/>
            <person name="Larson L."/>
            <person name="Lewis B."/>
            <person name="Mehta T."/>
            <person name="Park D."/>
            <person name="Pearson M."/>
            <person name="Roberts A."/>
            <person name="Saif S."/>
            <person name="Shenoy N."/>
            <person name="Sisk P."/>
            <person name="Stolte C."/>
            <person name="Sykes S."/>
            <person name="Walk T."/>
            <person name="White J."/>
            <person name="Yandava C."/>
            <person name="Burger G."/>
            <person name="Gray M.W."/>
            <person name="Holland P.W.H."/>
            <person name="King N."/>
            <person name="Lang F.B.F."/>
            <person name="Roger A.J."/>
            <person name="Ruiz-Trillo I."/>
            <person name="Lander E."/>
            <person name="Nusbaum C."/>
        </authorList>
    </citation>
    <scope>NUCLEOTIDE SEQUENCE [LARGE SCALE GENOMIC DNA]</scope>
    <source>
        <strain evidence="9">ATCC 38327</strain>
    </source>
</reference>
<evidence type="ECO:0000256" key="2">
    <source>
        <dbReference type="ARBA" id="ARBA00004245"/>
    </source>
</evidence>
<dbReference type="Pfam" id="PF13864">
    <property type="entry name" value="Enkurin"/>
    <property type="match status" value="1"/>
</dbReference>
<organism evidence="8 9">
    <name type="scientific">Allomyces macrogynus (strain ATCC 38327)</name>
    <name type="common">Allomyces javanicus var. macrogynus</name>
    <dbReference type="NCBI Taxonomy" id="578462"/>
    <lineage>
        <taxon>Eukaryota</taxon>
        <taxon>Fungi</taxon>
        <taxon>Fungi incertae sedis</taxon>
        <taxon>Blastocladiomycota</taxon>
        <taxon>Blastocladiomycetes</taxon>
        <taxon>Blastocladiales</taxon>
        <taxon>Blastocladiaceae</taxon>
        <taxon>Allomyces</taxon>
    </lineage>
</organism>
<feature type="region of interest" description="Disordered" evidence="6">
    <location>
        <begin position="1"/>
        <end position="203"/>
    </location>
</feature>
<dbReference type="InterPro" id="IPR027012">
    <property type="entry name" value="Enkurin_dom"/>
</dbReference>
<keyword evidence="3" id="KW-0963">Cytoplasm</keyword>
<feature type="compositionally biased region" description="Basic and acidic residues" evidence="6">
    <location>
        <begin position="174"/>
        <end position="192"/>
    </location>
</feature>
<dbReference type="Proteomes" id="UP000054350">
    <property type="component" value="Unassembled WGS sequence"/>
</dbReference>
<dbReference type="AlphaFoldDB" id="A0A0L0S0L2"/>
<dbReference type="EMBL" id="GG745329">
    <property type="protein sequence ID" value="KNE55879.1"/>
    <property type="molecule type" value="Genomic_DNA"/>
</dbReference>
<dbReference type="GO" id="GO:0005881">
    <property type="term" value="C:cytoplasmic microtubule"/>
    <property type="evidence" value="ECO:0007669"/>
    <property type="project" value="TreeGrafter"/>
</dbReference>
<dbReference type="PANTHER" id="PTHR21490:SF2">
    <property type="entry name" value="ENKURIN DOMAIN-CONTAINING PROTEIN 1"/>
    <property type="match status" value="1"/>
</dbReference>
<evidence type="ECO:0000313" key="9">
    <source>
        <dbReference type="Proteomes" id="UP000054350"/>
    </source>
</evidence>
<feature type="compositionally biased region" description="Low complexity" evidence="6">
    <location>
        <begin position="100"/>
        <end position="118"/>
    </location>
</feature>
<dbReference type="PANTHER" id="PTHR21490">
    <property type="entry name" value="ENKURIN-RELATED"/>
    <property type="match status" value="1"/>
</dbReference>
<keyword evidence="5" id="KW-0966">Cell projection</keyword>
<dbReference type="InterPro" id="IPR052102">
    <property type="entry name" value="Enkurin_domain-protein"/>
</dbReference>
<evidence type="ECO:0000256" key="4">
    <source>
        <dbReference type="ARBA" id="ARBA00023212"/>
    </source>
</evidence>
<dbReference type="OMA" id="DHWRKEA"/>
<dbReference type="GO" id="GO:0005929">
    <property type="term" value="C:cilium"/>
    <property type="evidence" value="ECO:0007669"/>
    <property type="project" value="UniProtKB-SubCell"/>
</dbReference>
<keyword evidence="9" id="KW-1185">Reference proteome</keyword>
<dbReference type="PROSITE" id="PS51665">
    <property type="entry name" value="ENKURIN"/>
    <property type="match status" value="1"/>
</dbReference>